<feature type="signal peptide" evidence="4">
    <location>
        <begin position="1"/>
        <end position="17"/>
    </location>
</feature>
<feature type="compositionally biased region" description="Polar residues" evidence="2">
    <location>
        <begin position="484"/>
        <end position="504"/>
    </location>
</feature>
<evidence type="ECO:0000313" key="6">
    <source>
        <dbReference type="EMBL" id="KAI7811368.1"/>
    </source>
</evidence>
<keyword evidence="3" id="KW-1133">Transmembrane helix</keyword>
<keyword evidence="3" id="KW-0812">Transmembrane</keyword>
<evidence type="ECO:0000259" key="5">
    <source>
        <dbReference type="PROSITE" id="PS50026"/>
    </source>
</evidence>
<evidence type="ECO:0000256" key="1">
    <source>
        <dbReference type="PROSITE-ProRule" id="PRU00076"/>
    </source>
</evidence>
<name>A0A9W7X085_TRIRA</name>
<organism evidence="6 7">
    <name type="scientific">Triplophysa rosa</name>
    <name type="common">Cave loach</name>
    <dbReference type="NCBI Taxonomy" id="992332"/>
    <lineage>
        <taxon>Eukaryota</taxon>
        <taxon>Metazoa</taxon>
        <taxon>Chordata</taxon>
        <taxon>Craniata</taxon>
        <taxon>Vertebrata</taxon>
        <taxon>Euteleostomi</taxon>
        <taxon>Actinopterygii</taxon>
        <taxon>Neopterygii</taxon>
        <taxon>Teleostei</taxon>
        <taxon>Ostariophysi</taxon>
        <taxon>Cypriniformes</taxon>
        <taxon>Nemacheilidae</taxon>
        <taxon>Triplophysa</taxon>
    </lineage>
</organism>
<sequence>MRRFVFLFLFIFSPGNALLKIIECGGKVNVCRDKSGSIRYPSHPDRSVFKQSTDNSSCTWMIDSCVNQTVWIEVISLGNGSLGIKFGNEVEQTYERDERALFSGSGRTIVQWRTVETSGALYLRWNTSDTSHDPALIPYTHSDANPVSPSPSGSNGVTYTPDIPQRTHIPKTNTPRGESVQQSRGVSDLADKSRPLFPQENTNNEQETAGKWISDLSLVGTNSYSDTHSGTDSNSASNTYEPFIARSSAVVHSSSLPLRTTLKQSSDVKTSTPSRLDTNTVTQHTEGSRRMDTEILSNTLGAKRGDPMFPTDSFLSVIPHVGHTNLFNTKPKQEFPTTKAEATTSMHPHKIVLPFSESIGTSQFDSEAPAITRENRPIRSETDRTDRLPAISHPNVNITHSYTAIYNDSITVSTTPVLSKFPDVNQSNPLVFLKSNTTNHSESLDSTSRMTEPQMNVSFLSTTENKPLTLSSTQSLFSTKHPLQRSQTVQPLTSSKESTVHTSHTIQSHDDTSTQQTSSASASISETEISDLTSHNNESSISFTSPTSPEMTLAGSSTPEGDTKPLPYESACRNLTCTPSTVQQDEGRLRNEESTTPPSIPSSGSVSPRMNPNVTSDLTVEHITTVRSESRTDLKELDISPSQVRNTNTRTNSPQTLSNTPSISVYTSTPQYWSPSPLENTQTNVDFSVMTHTNSPTQRSLTTNFKTTHGSDVHTGSIENTRSITTRTTASTLSPSSVDITSTQTSALSTPVSITTSSAVYPQTLTTKQSKMIPHPTSTENPSVQIHSHFPVTQPSTILPPKHTTKGVHVTRTNEHAISTHAVTQTSLIQSTPSTSDRKWTHGRRYFIVEDQPAIIKEETFQVLLQITLEENFHASVRLLEMEPFLQRVPGYQSQHFTWRNGPVLQTVVKFQTVKAVPWLGRAESLLQEAGLNPLPRLFVGGVRVKNITVGSLQTDVCDWLFECPSGFQCLFPKINASCTSVCHFDYCKHQGICVHRPDQQPLCQCPVGEDYWFMGQRCDLRMTRPRLVGVCFGVLIAVAAVMALLSYLAVRRFKSMLMQAKVEQTRSSYRRFNHFDELSARFWGRSWPGSEDSLDNPAFTRSDEILHLRALDRTCCYHDDTLSVVSTYHGSGTHLNTIYPHSSQYGWDLSNCSLADGVVDSGKASDLSVCSWPIEPIQWTPFPLLQQLDRNTTAGKVSRPRSYCEGMELVDLERSWTS</sequence>
<dbReference type="Proteomes" id="UP001059041">
    <property type="component" value="Linkage Group LG4"/>
</dbReference>
<keyword evidence="1" id="KW-0245">EGF-like domain</keyword>
<proteinExistence type="predicted"/>
<reference evidence="6" key="1">
    <citation type="submission" date="2021-02" db="EMBL/GenBank/DDBJ databases">
        <title>Comparative genomics reveals that relaxation of natural selection precedes convergent phenotypic evolution of cavefish.</title>
        <authorList>
            <person name="Peng Z."/>
        </authorList>
    </citation>
    <scope>NUCLEOTIDE SEQUENCE</scope>
    <source>
        <tissue evidence="6">Muscle</tissue>
    </source>
</reference>
<evidence type="ECO:0000256" key="4">
    <source>
        <dbReference type="SAM" id="SignalP"/>
    </source>
</evidence>
<comment type="caution">
    <text evidence="1">Lacks conserved residue(s) required for the propagation of feature annotation.</text>
</comment>
<feature type="region of interest" description="Disordered" evidence="2">
    <location>
        <begin position="473"/>
        <end position="614"/>
    </location>
</feature>
<keyword evidence="3" id="KW-0472">Membrane</keyword>
<feature type="region of interest" description="Disordered" evidence="2">
    <location>
        <begin position="640"/>
        <end position="663"/>
    </location>
</feature>
<keyword evidence="4" id="KW-0732">Signal</keyword>
<dbReference type="PROSITE" id="PS50026">
    <property type="entry name" value="EGF_3"/>
    <property type="match status" value="1"/>
</dbReference>
<feature type="compositionally biased region" description="Polar residues" evidence="2">
    <location>
        <begin position="170"/>
        <end position="185"/>
    </location>
</feature>
<dbReference type="EMBL" id="JAFHDT010000004">
    <property type="protein sequence ID" value="KAI7811368.1"/>
    <property type="molecule type" value="Genomic_DNA"/>
</dbReference>
<evidence type="ECO:0000313" key="7">
    <source>
        <dbReference type="Proteomes" id="UP001059041"/>
    </source>
</evidence>
<feature type="region of interest" description="Disordered" evidence="2">
    <location>
        <begin position="136"/>
        <end position="211"/>
    </location>
</feature>
<evidence type="ECO:0000256" key="3">
    <source>
        <dbReference type="SAM" id="Phobius"/>
    </source>
</evidence>
<feature type="compositionally biased region" description="Low complexity" evidence="2">
    <location>
        <begin position="145"/>
        <end position="157"/>
    </location>
</feature>
<gene>
    <name evidence="6" type="ORF">IRJ41_013731</name>
</gene>
<dbReference type="OrthoDB" id="10055523at2759"/>
<feature type="chain" id="PRO_5040853753" evidence="4">
    <location>
        <begin position="18"/>
        <end position="1219"/>
    </location>
</feature>
<feature type="compositionally biased region" description="Polar residues" evidence="2">
    <location>
        <begin position="573"/>
        <end position="584"/>
    </location>
</feature>
<dbReference type="AlphaFoldDB" id="A0A9W7X085"/>
<feature type="compositionally biased region" description="Polar residues" evidence="2">
    <location>
        <begin position="693"/>
        <end position="710"/>
    </location>
</feature>
<comment type="caution">
    <text evidence="6">The sequence shown here is derived from an EMBL/GenBank/DDBJ whole genome shotgun (WGS) entry which is preliminary data.</text>
</comment>
<keyword evidence="7" id="KW-1185">Reference proteome</keyword>
<dbReference type="InterPro" id="IPR000742">
    <property type="entry name" value="EGF"/>
</dbReference>
<feature type="region of interest" description="Disordered" evidence="2">
    <location>
        <begin position="693"/>
        <end position="717"/>
    </location>
</feature>
<feature type="region of interest" description="Disordered" evidence="2">
    <location>
        <begin position="262"/>
        <end position="288"/>
    </location>
</feature>
<evidence type="ECO:0000256" key="2">
    <source>
        <dbReference type="SAM" id="MobiDB-lite"/>
    </source>
</evidence>
<protein>
    <submittedName>
        <fullName evidence="6">Vascular associated protein</fullName>
    </submittedName>
</protein>
<feature type="compositionally biased region" description="Low complexity" evidence="2">
    <location>
        <begin position="513"/>
        <end position="531"/>
    </location>
</feature>
<feature type="domain" description="EGF-like" evidence="5">
    <location>
        <begin position="980"/>
        <end position="1020"/>
    </location>
</feature>
<feature type="compositionally biased region" description="Polar residues" evidence="2">
    <location>
        <begin position="532"/>
        <end position="560"/>
    </location>
</feature>
<feature type="compositionally biased region" description="Low complexity" evidence="2">
    <location>
        <begin position="594"/>
        <end position="608"/>
    </location>
</feature>
<feature type="transmembrane region" description="Helical" evidence="3">
    <location>
        <begin position="1028"/>
        <end position="1051"/>
    </location>
</feature>
<accession>A0A9W7X085</accession>
<feature type="compositionally biased region" description="Polar residues" evidence="2">
    <location>
        <begin position="262"/>
        <end position="285"/>
    </location>
</feature>